<dbReference type="RefSeq" id="WP_110250338.1">
    <property type="nucleotide sequence ID" value="NZ_QJJR01000002.1"/>
</dbReference>
<dbReference type="OrthoDB" id="2971168at2"/>
<proteinExistence type="predicted"/>
<organism evidence="1 2">
    <name type="scientific">Streptohalobacillus salinus</name>
    <dbReference type="NCBI Taxonomy" id="621096"/>
    <lineage>
        <taxon>Bacteria</taxon>
        <taxon>Bacillati</taxon>
        <taxon>Bacillota</taxon>
        <taxon>Bacilli</taxon>
        <taxon>Bacillales</taxon>
        <taxon>Bacillaceae</taxon>
        <taxon>Streptohalobacillus</taxon>
    </lineage>
</organism>
<keyword evidence="2" id="KW-1185">Reference proteome</keyword>
<accession>A0A2V3WGF2</accession>
<dbReference type="Pfam" id="PF26325">
    <property type="entry name" value="YhjD"/>
    <property type="match status" value="1"/>
</dbReference>
<gene>
    <name evidence="1" type="ORF">DES38_10229</name>
</gene>
<dbReference type="InterPro" id="IPR058600">
    <property type="entry name" value="YhjD-like"/>
</dbReference>
<protein>
    <submittedName>
        <fullName evidence="1">Uncharacterized protein</fullName>
    </submittedName>
</protein>
<evidence type="ECO:0000313" key="1">
    <source>
        <dbReference type="EMBL" id="PXW92451.1"/>
    </source>
</evidence>
<dbReference type="EMBL" id="QJJR01000002">
    <property type="protein sequence ID" value="PXW92451.1"/>
    <property type="molecule type" value="Genomic_DNA"/>
</dbReference>
<comment type="caution">
    <text evidence="1">The sequence shown here is derived from an EMBL/GenBank/DDBJ whole genome shotgun (WGS) entry which is preliminary data.</text>
</comment>
<evidence type="ECO:0000313" key="2">
    <source>
        <dbReference type="Proteomes" id="UP000247922"/>
    </source>
</evidence>
<reference evidence="1 2" key="1">
    <citation type="submission" date="2018-05" db="EMBL/GenBank/DDBJ databases">
        <title>Genomic Encyclopedia of Type Strains, Phase IV (KMG-IV): sequencing the most valuable type-strain genomes for metagenomic binning, comparative biology and taxonomic classification.</title>
        <authorList>
            <person name="Goeker M."/>
        </authorList>
    </citation>
    <scope>NUCLEOTIDE SEQUENCE [LARGE SCALE GENOMIC DNA]</scope>
    <source>
        <strain evidence="1 2">DSM 22440</strain>
    </source>
</reference>
<sequence length="118" mass="14373">MDRHRIIQQAIILPIVLTLFKRDRETFKTFTFEYLYEQWFDEIIEHVQKDILTNKQHMYKEYKMHIEKTEQTKQLVTYQVVDTNGKQLLNFTPDELKARTETYMLHYLFELGGDSHGK</sequence>
<dbReference type="AlphaFoldDB" id="A0A2V3WGF2"/>
<name>A0A2V3WGF2_9BACI</name>
<dbReference type="Proteomes" id="UP000247922">
    <property type="component" value="Unassembled WGS sequence"/>
</dbReference>